<feature type="transmembrane region" description="Helical" evidence="6">
    <location>
        <begin position="40"/>
        <end position="61"/>
    </location>
</feature>
<keyword evidence="5 6" id="KW-0472">Membrane</keyword>
<feature type="transmembrane region" description="Helical" evidence="6">
    <location>
        <begin position="126"/>
        <end position="148"/>
    </location>
</feature>
<gene>
    <name evidence="8" type="ORF">SAMN05216368_12024</name>
</gene>
<accession>A0A5E9G443</accession>
<evidence type="ECO:0000313" key="9">
    <source>
        <dbReference type="Proteomes" id="UP000199639"/>
    </source>
</evidence>
<feature type="transmembrane region" description="Helical" evidence="6">
    <location>
        <begin position="154"/>
        <end position="177"/>
    </location>
</feature>
<feature type="domain" description="Major facilitator superfamily (MFS) profile" evidence="7">
    <location>
        <begin position="1"/>
        <end position="378"/>
    </location>
</feature>
<sequence>MVLAGFVLLVFCTGTAEYLVAGMLPLFALDLSVDIATAGQTVTAYALGVAIGGPIITVLTARLPRKGLALGLAVVFIAGTTLTVIAPAFGWVMIARVVSACSQATLFAIGLITATTAMGPAKSGQAVAIVTSGLTLATVLGVPLGALLGGGTNWRLPFVVIAAVALIGLLLLAWAMPRTPAPTTGIVDEIRALLRRPVLLAVSTTVVGFAGVGIVFTYLVPLLTDVTGIAAGTIPVLLMAYGIGGVVGNLVAGRLADRALGRTLAGVFIALIVTLFVFPLAAEMPTAMVALVLMLGLLSTATIAPLQSLVMRHAAAAPSLALSVNVGAFNLANAIGAALGGVAVAAGMMRWGGFAGAGFAVLGLILSAVAVRIPSQTAREKSSIPHGTTEVRS</sequence>
<feature type="transmembrane region" description="Helical" evidence="6">
    <location>
        <begin position="198"/>
        <end position="220"/>
    </location>
</feature>
<feature type="transmembrane region" description="Helical" evidence="6">
    <location>
        <begin position="288"/>
        <end position="310"/>
    </location>
</feature>
<proteinExistence type="predicted"/>
<keyword evidence="3 6" id="KW-0812">Transmembrane</keyword>
<evidence type="ECO:0000256" key="1">
    <source>
        <dbReference type="ARBA" id="ARBA00004651"/>
    </source>
</evidence>
<dbReference type="CDD" id="cd17324">
    <property type="entry name" value="MFS_NepI_like"/>
    <property type="match status" value="1"/>
</dbReference>
<keyword evidence="2" id="KW-1003">Cell membrane</keyword>
<feature type="transmembrane region" description="Helical" evidence="6">
    <location>
        <begin position="226"/>
        <end position="252"/>
    </location>
</feature>
<dbReference type="GO" id="GO:0005886">
    <property type="term" value="C:plasma membrane"/>
    <property type="evidence" value="ECO:0007669"/>
    <property type="project" value="UniProtKB-SubCell"/>
</dbReference>
<keyword evidence="4 6" id="KW-1133">Transmembrane helix</keyword>
<organism evidence="8 9">
    <name type="scientific">Cryobacterium flavum</name>
    <dbReference type="NCBI Taxonomy" id="1424659"/>
    <lineage>
        <taxon>Bacteria</taxon>
        <taxon>Bacillati</taxon>
        <taxon>Actinomycetota</taxon>
        <taxon>Actinomycetes</taxon>
        <taxon>Micrococcales</taxon>
        <taxon>Microbacteriaceae</taxon>
        <taxon>Cryobacterium</taxon>
    </lineage>
</organism>
<reference evidence="8 9" key="1">
    <citation type="submission" date="2016-10" db="EMBL/GenBank/DDBJ databases">
        <authorList>
            <person name="Varghese N."/>
            <person name="Submissions S."/>
        </authorList>
    </citation>
    <scope>NUCLEOTIDE SEQUENCE [LARGE SCALE GENOMIC DNA]</scope>
    <source>
        <strain evidence="8 9">CGMCC 1.11215</strain>
    </source>
</reference>
<dbReference type="PANTHER" id="PTHR43124">
    <property type="entry name" value="PURINE EFFLUX PUMP PBUE"/>
    <property type="match status" value="1"/>
</dbReference>
<feature type="transmembrane region" description="Helical" evidence="6">
    <location>
        <begin position="68"/>
        <end position="88"/>
    </location>
</feature>
<dbReference type="Proteomes" id="UP000199639">
    <property type="component" value="Unassembled WGS sequence"/>
</dbReference>
<dbReference type="EMBL" id="FNIB01000020">
    <property type="protein sequence ID" value="SDO50159.1"/>
    <property type="molecule type" value="Genomic_DNA"/>
</dbReference>
<dbReference type="InterPro" id="IPR036259">
    <property type="entry name" value="MFS_trans_sf"/>
</dbReference>
<evidence type="ECO:0000259" key="7">
    <source>
        <dbReference type="PROSITE" id="PS50850"/>
    </source>
</evidence>
<dbReference type="Pfam" id="PF07690">
    <property type="entry name" value="MFS_1"/>
    <property type="match status" value="1"/>
</dbReference>
<dbReference type="PROSITE" id="PS50850">
    <property type="entry name" value="MFS"/>
    <property type="match status" value="1"/>
</dbReference>
<dbReference type="InterPro" id="IPR050189">
    <property type="entry name" value="MFS_Efflux_Transporters"/>
</dbReference>
<evidence type="ECO:0000256" key="5">
    <source>
        <dbReference type="ARBA" id="ARBA00023136"/>
    </source>
</evidence>
<dbReference type="SUPFAM" id="SSF103473">
    <property type="entry name" value="MFS general substrate transporter"/>
    <property type="match status" value="1"/>
</dbReference>
<protein>
    <submittedName>
        <fullName evidence="8">MFS transporter, DHA1 family, inner membrane transport protein</fullName>
    </submittedName>
</protein>
<dbReference type="PANTHER" id="PTHR43124:SF3">
    <property type="entry name" value="CHLORAMPHENICOL EFFLUX PUMP RV0191"/>
    <property type="match status" value="1"/>
</dbReference>
<dbReference type="InterPro" id="IPR011701">
    <property type="entry name" value="MFS"/>
</dbReference>
<evidence type="ECO:0000256" key="3">
    <source>
        <dbReference type="ARBA" id="ARBA00022692"/>
    </source>
</evidence>
<evidence type="ECO:0000256" key="2">
    <source>
        <dbReference type="ARBA" id="ARBA00022475"/>
    </source>
</evidence>
<evidence type="ECO:0000313" key="8">
    <source>
        <dbReference type="EMBL" id="SDO50159.1"/>
    </source>
</evidence>
<evidence type="ECO:0000256" key="6">
    <source>
        <dbReference type="SAM" id="Phobius"/>
    </source>
</evidence>
<feature type="transmembrane region" description="Helical" evidence="6">
    <location>
        <begin position="322"/>
        <end position="345"/>
    </location>
</feature>
<feature type="transmembrane region" description="Helical" evidence="6">
    <location>
        <begin position="351"/>
        <end position="371"/>
    </location>
</feature>
<dbReference type="InterPro" id="IPR020846">
    <property type="entry name" value="MFS_dom"/>
</dbReference>
<name>A0A5E9G443_9MICO</name>
<dbReference type="Gene3D" id="1.20.1250.20">
    <property type="entry name" value="MFS general substrate transporter like domains"/>
    <property type="match status" value="2"/>
</dbReference>
<feature type="transmembrane region" description="Helical" evidence="6">
    <location>
        <begin position="264"/>
        <end position="282"/>
    </location>
</feature>
<dbReference type="STRING" id="1424659.SAMN05216368_12024"/>
<feature type="transmembrane region" description="Helical" evidence="6">
    <location>
        <begin position="94"/>
        <end position="114"/>
    </location>
</feature>
<evidence type="ECO:0000256" key="4">
    <source>
        <dbReference type="ARBA" id="ARBA00022989"/>
    </source>
</evidence>
<dbReference type="GO" id="GO:0022857">
    <property type="term" value="F:transmembrane transporter activity"/>
    <property type="evidence" value="ECO:0007669"/>
    <property type="project" value="InterPro"/>
</dbReference>
<dbReference type="AlphaFoldDB" id="A0A5E9G443"/>
<comment type="subcellular location">
    <subcellularLocation>
        <location evidence="1">Cell membrane</location>
        <topology evidence="1">Multi-pass membrane protein</topology>
    </subcellularLocation>
</comment>